<dbReference type="GO" id="GO:0006729">
    <property type="term" value="P:tetrahydrobiopterin biosynthetic process"/>
    <property type="evidence" value="ECO:0007669"/>
    <property type="project" value="InterPro"/>
</dbReference>
<name>A0A830HPT5_9CHLO</name>
<proteinExistence type="inferred from homology"/>
<evidence type="ECO:0000256" key="2">
    <source>
        <dbReference type="ARBA" id="ARBA00006472"/>
    </source>
</evidence>
<dbReference type="PANTHER" id="PTHR12599:SF0">
    <property type="entry name" value="PTERIN-4-ALPHA-CARBINOLAMINE DEHYDRATASE"/>
    <property type="match status" value="1"/>
</dbReference>
<dbReference type="InterPro" id="IPR001533">
    <property type="entry name" value="Pterin_deHydtase"/>
</dbReference>
<evidence type="ECO:0000256" key="5">
    <source>
        <dbReference type="ARBA" id="ARBA00030497"/>
    </source>
</evidence>
<dbReference type="Pfam" id="PF01329">
    <property type="entry name" value="Pterin_4a"/>
    <property type="match status" value="1"/>
</dbReference>
<comment type="catalytic activity">
    <reaction evidence="1">
        <text>(4aS,6R)-4a-hydroxy-L-erythro-5,6,7,8-tetrahydrobiopterin = (6R)-L-erythro-6,7-dihydrobiopterin + H2O</text>
        <dbReference type="Rhea" id="RHEA:11920"/>
        <dbReference type="ChEBI" id="CHEBI:15377"/>
        <dbReference type="ChEBI" id="CHEBI:15642"/>
        <dbReference type="ChEBI" id="CHEBI:43120"/>
        <dbReference type="EC" id="4.2.1.96"/>
    </reaction>
</comment>
<comment type="caution">
    <text evidence="6">The sequence shown here is derived from an EMBL/GenBank/DDBJ whole genome shotgun (WGS) entry which is preliminary data.</text>
</comment>
<sequence>MATENTTPKQACNVTGRCSSTTPPLTSEDIDANLKTHPMWKLGADSISITRSFTAVNFMAAIEFFNKAAEVAEKHGHHPDLHLTNYRDVEVILTTHHIGKLSEFDFAVASDLDAIEVRYSKKWLKENPTTTPP</sequence>
<evidence type="ECO:0000256" key="1">
    <source>
        <dbReference type="ARBA" id="ARBA00001554"/>
    </source>
</evidence>
<keyword evidence="4" id="KW-0456">Lyase</keyword>
<dbReference type="GO" id="GO:0008124">
    <property type="term" value="F:4-alpha-hydroxytetrahydrobiopterin dehydratase activity"/>
    <property type="evidence" value="ECO:0007669"/>
    <property type="project" value="UniProtKB-EC"/>
</dbReference>
<evidence type="ECO:0000313" key="6">
    <source>
        <dbReference type="EMBL" id="GHP07059.1"/>
    </source>
</evidence>
<organism evidence="6 7">
    <name type="scientific">Pycnococcus provasolii</name>
    <dbReference type="NCBI Taxonomy" id="41880"/>
    <lineage>
        <taxon>Eukaryota</taxon>
        <taxon>Viridiplantae</taxon>
        <taxon>Chlorophyta</taxon>
        <taxon>Pseudoscourfieldiophyceae</taxon>
        <taxon>Pseudoscourfieldiales</taxon>
        <taxon>Pycnococcaceae</taxon>
        <taxon>Pycnococcus</taxon>
    </lineage>
</organism>
<evidence type="ECO:0000256" key="3">
    <source>
        <dbReference type="ARBA" id="ARBA00013252"/>
    </source>
</evidence>
<gene>
    <name evidence="6" type="ORF">PPROV_000580200</name>
</gene>
<dbReference type="AlphaFoldDB" id="A0A830HPT5"/>
<dbReference type="SUPFAM" id="SSF55248">
    <property type="entry name" value="PCD-like"/>
    <property type="match status" value="1"/>
</dbReference>
<dbReference type="Proteomes" id="UP000660262">
    <property type="component" value="Unassembled WGS sequence"/>
</dbReference>
<keyword evidence="7" id="KW-1185">Reference proteome</keyword>
<dbReference type="Gene3D" id="3.30.1360.20">
    <property type="entry name" value="Transcriptional coactivator/pterin dehydratase"/>
    <property type="match status" value="1"/>
</dbReference>
<dbReference type="EMBL" id="BNJQ01000015">
    <property type="protein sequence ID" value="GHP07059.1"/>
    <property type="molecule type" value="Genomic_DNA"/>
</dbReference>
<evidence type="ECO:0000256" key="4">
    <source>
        <dbReference type="ARBA" id="ARBA00023239"/>
    </source>
</evidence>
<accession>A0A830HPT5</accession>
<dbReference type="EC" id="4.2.1.96" evidence="3"/>
<reference evidence="6" key="1">
    <citation type="submission" date="2020-10" db="EMBL/GenBank/DDBJ databases">
        <title>Unveiling of a novel bifunctional photoreceptor, Dualchrome1, isolated from a cosmopolitan green alga.</title>
        <authorList>
            <person name="Suzuki S."/>
            <person name="Kawachi M."/>
        </authorList>
    </citation>
    <scope>NUCLEOTIDE SEQUENCE</scope>
    <source>
        <strain evidence="6">NIES 2893</strain>
    </source>
</reference>
<comment type="similarity">
    <text evidence="2">Belongs to the pterin-4-alpha-carbinolamine dehydratase family.</text>
</comment>
<dbReference type="PANTHER" id="PTHR12599">
    <property type="entry name" value="PTERIN-4-ALPHA-CARBINOLAMINE DEHYDRATASE"/>
    <property type="match status" value="1"/>
</dbReference>
<evidence type="ECO:0000313" key="7">
    <source>
        <dbReference type="Proteomes" id="UP000660262"/>
    </source>
</evidence>
<dbReference type="InterPro" id="IPR036428">
    <property type="entry name" value="PCD_sf"/>
</dbReference>
<protein>
    <recommendedName>
        <fullName evidence="3">4a-hydroxytetrahydrobiopterin dehydratase</fullName>
        <ecNumber evidence="3">4.2.1.96</ecNumber>
    </recommendedName>
    <alternativeName>
        <fullName evidence="5">4-alpha-hydroxy-tetrahydropterin dehydratase</fullName>
    </alternativeName>
</protein>
<dbReference type="OrthoDB" id="277398at2759"/>